<dbReference type="InterPro" id="IPR036390">
    <property type="entry name" value="WH_DNA-bd_sf"/>
</dbReference>
<dbReference type="EMBL" id="JACJUU010000009">
    <property type="protein sequence ID" value="MBC2770533.1"/>
    <property type="molecule type" value="Genomic_DNA"/>
</dbReference>
<dbReference type="FunFam" id="1.10.10.10:FF:000079">
    <property type="entry name" value="GntR family transcriptional regulator"/>
    <property type="match status" value="1"/>
</dbReference>
<dbReference type="GO" id="GO:0006547">
    <property type="term" value="P:L-histidine metabolic process"/>
    <property type="evidence" value="ECO:0007669"/>
    <property type="project" value="UniProtKB-UniRule"/>
</dbReference>
<dbReference type="PANTHER" id="PTHR44846:SF16">
    <property type="entry name" value="TRANSCRIPTIONAL REGULATOR PHNF-RELATED"/>
    <property type="match status" value="1"/>
</dbReference>
<evidence type="ECO:0000256" key="4">
    <source>
        <dbReference type="NCBIfam" id="TIGR02018"/>
    </source>
</evidence>
<keyword evidence="7" id="KW-1185">Reference proteome</keyword>
<sequence>MSEQEVPLYQRIKDYLLTEIQGGKWREGEAIPPEISLARQFGVSRMTVNRAVRELTAENILKRIQGSGTYVAHRKYQATLVAIKSIADEVRSRGHRHSSQVLLLESAPASEALAVQFEVQPGHPLFHSIIVHFDNQTPIQYEDRWVNAVVAPDYMTLDFSVSTPNEHLMRVAPLQGVRYCIEAVNAPADIAVHLHVPEDEACLVLYRTTLALDQVASVATMWYPGSRYQFEGRL</sequence>
<dbReference type="Pfam" id="PF07702">
    <property type="entry name" value="UTRA"/>
    <property type="match status" value="1"/>
</dbReference>
<keyword evidence="2" id="KW-0238">DNA-binding</keyword>
<dbReference type="GO" id="GO:0003700">
    <property type="term" value="F:DNA-binding transcription factor activity"/>
    <property type="evidence" value="ECO:0007669"/>
    <property type="project" value="UniProtKB-UniRule"/>
</dbReference>
<reference evidence="6 7" key="1">
    <citation type="submission" date="2020-08" db="EMBL/GenBank/DDBJ databases">
        <title>Paraeoetvoesia sp. YC-7-48 draft genome sequence.</title>
        <authorList>
            <person name="Yao L."/>
        </authorList>
    </citation>
    <scope>NUCLEOTIDE SEQUENCE [LARGE SCALE GENOMIC DNA]</scope>
    <source>
        <strain evidence="7">YC-7-48</strain>
    </source>
</reference>
<dbReference type="GO" id="GO:0003677">
    <property type="term" value="F:DNA binding"/>
    <property type="evidence" value="ECO:0007669"/>
    <property type="project" value="UniProtKB-UniRule"/>
</dbReference>
<dbReference type="CDD" id="cd07377">
    <property type="entry name" value="WHTH_GntR"/>
    <property type="match status" value="1"/>
</dbReference>
<dbReference type="Gene3D" id="3.40.1410.10">
    <property type="entry name" value="Chorismate lyase-like"/>
    <property type="match status" value="1"/>
</dbReference>
<evidence type="ECO:0000313" key="6">
    <source>
        <dbReference type="EMBL" id="MBC2770533.1"/>
    </source>
</evidence>
<dbReference type="InterPro" id="IPR028978">
    <property type="entry name" value="Chorismate_lyase_/UTRA_dom_sf"/>
</dbReference>
<comment type="caution">
    <text evidence="6">The sequence shown here is derived from an EMBL/GenBank/DDBJ whole genome shotgun (WGS) entry which is preliminary data.</text>
</comment>
<evidence type="ECO:0000256" key="1">
    <source>
        <dbReference type="ARBA" id="ARBA00023015"/>
    </source>
</evidence>
<protein>
    <recommendedName>
        <fullName evidence="4">Histidine utilization repressor</fullName>
    </recommendedName>
</protein>
<dbReference type="SMART" id="SM00866">
    <property type="entry name" value="UTRA"/>
    <property type="match status" value="1"/>
</dbReference>
<dbReference type="AlphaFoldDB" id="A0A842HQI1"/>
<dbReference type="InterPro" id="IPR010248">
    <property type="entry name" value="His_ut_repres"/>
</dbReference>
<dbReference type="RefSeq" id="WP_185780211.1">
    <property type="nucleotide sequence ID" value="NZ_JACJUU010000009.1"/>
</dbReference>
<dbReference type="InterPro" id="IPR036388">
    <property type="entry name" value="WH-like_DNA-bd_sf"/>
</dbReference>
<dbReference type="GO" id="GO:0045892">
    <property type="term" value="P:negative regulation of DNA-templated transcription"/>
    <property type="evidence" value="ECO:0007669"/>
    <property type="project" value="UniProtKB-UniRule"/>
</dbReference>
<evidence type="ECO:0000313" key="7">
    <source>
        <dbReference type="Proteomes" id="UP000545386"/>
    </source>
</evidence>
<organism evidence="6 7">
    <name type="scientific">Pusillimonas minor</name>
    <dbReference type="NCBI Taxonomy" id="2697024"/>
    <lineage>
        <taxon>Bacteria</taxon>
        <taxon>Pseudomonadati</taxon>
        <taxon>Pseudomonadota</taxon>
        <taxon>Betaproteobacteria</taxon>
        <taxon>Burkholderiales</taxon>
        <taxon>Alcaligenaceae</taxon>
        <taxon>Pusillimonas</taxon>
    </lineage>
</organism>
<dbReference type="SUPFAM" id="SSF46785">
    <property type="entry name" value="Winged helix' DNA-binding domain"/>
    <property type="match status" value="1"/>
</dbReference>
<dbReference type="Gene3D" id="1.10.10.10">
    <property type="entry name" value="Winged helix-like DNA-binding domain superfamily/Winged helix DNA-binding domain"/>
    <property type="match status" value="1"/>
</dbReference>
<gene>
    <name evidence="6" type="primary">hutC</name>
    <name evidence="6" type="ORF">GTU67_11520</name>
</gene>
<accession>A0A842HQI1</accession>
<dbReference type="PROSITE" id="PS50949">
    <property type="entry name" value="HTH_GNTR"/>
    <property type="match status" value="1"/>
</dbReference>
<keyword evidence="1" id="KW-0805">Transcription regulation</keyword>
<dbReference type="InterPro" id="IPR050679">
    <property type="entry name" value="Bact_HTH_transcr_reg"/>
</dbReference>
<dbReference type="InterPro" id="IPR011663">
    <property type="entry name" value="UTRA"/>
</dbReference>
<name>A0A842HQI1_9BURK</name>
<dbReference type="SUPFAM" id="SSF64288">
    <property type="entry name" value="Chorismate lyase-like"/>
    <property type="match status" value="1"/>
</dbReference>
<dbReference type="InterPro" id="IPR000524">
    <property type="entry name" value="Tscrpt_reg_HTH_GntR"/>
</dbReference>
<dbReference type="Proteomes" id="UP000545386">
    <property type="component" value="Unassembled WGS sequence"/>
</dbReference>
<dbReference type="NCBIfam" id="TIGR02018">
    <property type="entry name" value="his_ut_repres"/>
    <property type="match status" value="1"/>
</dbReference>
<evidence type="ECO:0000256" key="3">
    <source>
        <dbReference type="ARBA" id="ARBA00023163"/>
    </source>
</evidence>
<dbReference type="Pfam" id="PF00392">
    <property type="entry name" value="GntR"/>
    <property type="match status" value="1"/>
</dbReference>
<proteinExistence type="predicted"/>
<feature type="domain" description="HTH gntR-type" evidence="5">
    <location>
        <begin position="6"/>
        <end position="74"/>
    </location>
</feature>
<evidence type="ECO:0000259" key="5">
    <source>
        <dbReference type="PROSITE" id="PS50949"/>
    </source>
</evidence>
<evidence type="ECO:0000256" key="2">
    <source>
        <dbReference type="ARBA" id="ARBA00023125"/>
    </source>
</evidence>
<dbReference type="SMART" id="SM00345">
    <property type="entry name" value="HTH_GNTR"/>
    <property type="match status" value="1"/>
</dbReference>
<dbReference type="PANTHER" id="PTHR44846">
    <property type="entry name" value="MANNOSYL-D-GLYCERATE TRANSPORT/METABOLISM SYSTEM REPRESSOR MNGR-RELATED"/>
    <property type="match status" value="1"/>
</dbReference>
<dbReference type="PRINTS" id="PR00035">
    <property type="entry name" value="HTHGNTR"/>
</dbReference>
<keyword evidence="3" id="KW-0804">Transcription</keyword>